<dbReference type="PANTHER" id="PTHR46481:SF7">
    <property type="entry name" value="ZINC FINGER BED DOMAIN-CONTAINING PROTEIN RICESLEEPER 2-LIKE"/>
    <property type="match status" value="1"/>
</dbReference>
<keyword evidence="2" id="KW-0175">Coiled coil</keyword>
<evidence type="ECO:0000256" key="2">
    <source>
        <dbReference type="SAM" id="Coils"/>
    </source>
</evidence>
<protein>
    <submittedName>
        <fullName evidence="7">Zinc finger BED domain-containing protein RICESLEEPER 2-like</fullName>
    </submittedName>
</protein>
<name>A0ABM3R9K3_SPIOL</name>
<feature type="coiled-coil region" evidence="2">
    <location>
        <begin position="707"/>
        <end position="734"/>
    </location>
</feature>
<dbReference type="Pfam" id="PF05699">
    <property type="entry name" value="Dimer_Tnp_hAT"/>
    <property type="match status" value="1"/>
</dbReference>
<keyword evidence="1" id="KW-0238">DNA-binding</keyword>
<dbReference type="RefSeq" id="XP_056692281.1">
    <property type="nucleotide sequence ID" value="XM_056836303.1"/>
</dbReference>
<evidence type="ECO:0000259" key="5">
    <source>
        <dbReference type="Pfam" id="PF14372"/>
    </source>
</evidence>
<dbReference type="InterPro" id="IPR052035">
    <property type="entry name" value="ZnF_BED_domain_contain"/>
</dbReference>
<evidence type="ECO:0000256" key="1">
    <source>
        <dbReference type="ARBA" id="ARBA00023125"/>
    </source>
</evidence>
<dbReference type="InterPro" id="IPR012337">
    <property type="entry name" value="RNaseH-like_sf"/>
</dbReference>
<dbReference type="Proteomes" id="UP000813463">
    <property type="component" value="Chromosome 2"/>
</dbReference>
<feature type="domain" description="hAT-like transposase RNase-H fold" evidence="5">
    <location>
        <begin position="463"/>
        <end position="566"/>
    </location>
</feature>
<keyword evidence="6" id="KW-1185">Reference proteome</keyword>
<dbReference type="InterPro" id="IPR025525">
    <property type="entry name" value="hAT-like_transposase_RNase-H"/>
</dbReference>
<evidence type="ECO:0000256" key="3">
    <source>
        <dbReference type="SAM" id="MobiDB-lite"/>
    </source>
</evidence>
<dbReference type="SUPFAM" id="SSF53098">
    <property type="entry name" value="Ribonuclease H-like"/>
    <property type="match status" value="1"/>
</dbReference>
<sequence>MRFMPSDVPELVHRQFQLGLQMSSSKSKRRCLVSESSEDMNEASPWTDPVDDEVEEKRTPEYELHPTKKSKDGFKYVSMKKSKRRAPYWVDYWMYLDNADMIRAECKFCERNFAADPNTNGTKNVKKHWTTCPKNPANKSKGKQTHLIFEPVDGEEGDAKLKYKDVNLNDVRDALGRMIILDELPFRFVEKVGFKYFMSIACPAFHMPSRMTIARDCYQLYCDERLKLKEFLRNSCQRVSVTTDTWTSIQRINYMCLTAHFIDNDWKLQKRIINFCPISSHKGDAIGRAVEDCLNSWGLCDKLFTVTVDNASSNDVACGYLRNMVRRKGGINKGKYLHMRCIAHIINLIVWDGLKDHVQCIDRTRAVVKFVKNSPARLLLFKEVVEKCKIERKSSLSLDVPTRWNSTYTMLDTAQKFKGVFSRMSLPREYEGNTSSPDDADWDKVEKLVVFLREFYDLTNRVSGSLYVTSNTLFFHIGHILDLLNQWTVSDDPDFRTMAFQMKLKFDKYWGDVEKMNMLIYLAVILDPKFKFLGVQIALQNMYGVDRGTSLANKVREFSNVMFDEYRKLYAPVIVESEQTSDSMSIMQPMSQGGVLSFKNNIQEQIKKQISGADGGRFVRSEFDRYLNEQMGEDEEKDILTWWKLNGPRFPVIARMARDVLAIPVSTVASESAFSAGGRHVDQFRSSLTPKMAQALICGQDWLRPATATSKMNVEEKLEELEQLEKDLEKTNLEDEMVFVTE</sequence>
<dbReference type="InterPro" id="IPR008906">
    <property type="entry name" value="HATC_C_dom"/>
</dbReference>
<gene>
    <name evidence="7" type="primary">LOC110782203</name>
</gene>
<evidence type="ECO:0000313" key="7">
    <source>
        <dbReference type="RefSeq" id="XP_056692281.1"/>
    </source>
</evidence>
<dbReference type="GeneID" id="110782203"/>
<evidence type="ECO:0000259" key="4">
    <source>
        <dbReference type="Pfam" id="PF05699"/>
    </source>
</evidence>
<feature type="region of interest" description="Disordered" evidence="3">
    <location>
        <begin position="23"/>
        <end position="54"/>
    </location>
</feature>
<evidence type="ECO:0000313" key="6">
    <source>
        <dbReference type="Proteomes" id="UP000813463"/>
    </source>
</evidence>
<organism evidence="6 7">
    <name type="scientific">Spinacia oleracea</name>
    <name type="common">Spinach</name>
    <dbReference type="NCBI Taxonomy" id="3562"/>
    <lineage>
        <taxon>Eukaryota</taxon>
        <taxon>Viridiplantae</taxon>
        <taxon>Streptophyta</taxon>
        <taxon>Embryophyta</taxon>
        <taxon>Tracheophyta</taxon>
        <taxon>Spermatophyta</taxon>
        <taxon>Magnoliopsida</taxon>
        <taxon>eudicotyledons</taxon>
        <taxon>Gunneridae</taxon>
        <taxon>Pentapetalae</taxon>
        <taxon>Caryophyllales</taxon>
        <taxon>Chenopodiaceae</taxon>
        <taxon>Chenopodioideae</taxon>
        <taxon>Anserineae</taxon>
        <taxon>Spinacia</taxon>
    </lineage>
</organism>
<reference evidence="6" key="1">
    <citation type="journal article" date="2021" name="Nat. Commun.">
        <title>Genomic analyses provide insights into spinach domestication and the genetic basis of agronomic traits.</title>
        <authorList>
            <person name="Cai X."/>
            <person name="Sun X."/>
            <person name="Xu C."/>
            <person name="Sun H."/>
            <person name="Wang X."/>
            <person name="Ge C."/>
            <person name="Zhang Z."/>
            <person name="Wang Q."/>
            <person name="Fei Z."/>
            <person name="Jiao C."/>
            <person name="Wang Q."/>
        </authorList>
    </citation>
    <scope>NUCLEOTIDE SEQUENCE [LARGE SCALE GENOMIC DNA]</scope>
    <source>
        <strain evidence="6">cv. Varoflay</strain>
    </source>
</reference>
<dbReference type="Pfam" id="PF14372">
    <property type="entry name" value="hAT-like_RNase-H"/>
    <property type="match status" value="1"/>
</dbReference>
<dbReference type="PANTHER" id="PTHR46481">
    <property type="entry name" value="ZINC FINGER BED DOMAIN-CONTAINING PROTEIN 4"/>
    <property type="match status" value="1"/>
</dbReference>
<reference evidence="7" key="2">
    <citation type="submission" date="2025-08" db="UniProtKB">
        <authorList>
            <consortium name="RefSeq"/>
        </authorList>
    </citation>
    <scope>IDENTIFICATION</scope>
    <source>
        <tissue evidence="7">Leaf</tissue>
    </source>
</reference>
<feature type="domain" description="HAT C-terminal dimerisation" evidence="4">
    <location>
        <begin position="622"/>
        <end position="703"/>
    </location>
</feature>
<proteinExistence type="predicted"/>
<accession>A0ABM3R9K3</accession>